<gene>
    <name evidence="1" type="ORF">LOC71_19015</name>
</gene>
<organism evidence="1 2">
    <name type="scientific">Rhodopirellula halodulae</name>
    <dbReference type="NCBI Taxonomy" id="2894198"/>
    <lineage>
        <taxon>Bacteria</taxon>
        <taxon>Pseudomonadati</taxon>
        <taxon>Planctomycetota</taxon>
        <taxon>Planctomycetia</taxon>
        <taxon>Pirellulales</taxon>
        <taxon>Pirellulaceae</taxon>
        <taxon>Rhodopirellula</taxon>
    </lineage>
</organism>
<evidence type="ECO:0008006" key="3">
    <source>
        <dbReference type="Google" id="ProtNLM"/>
    </source>
</evidence>
<reference evidence="1" key="1">
    <citation type="submission" date="2021-11" db="EMBL/GenBank/DDBJ databases">
        <title>Genome sequence.</title>
        <authorList>
            <person name="Sun Q."/>
        </authorList>
    </citation>
    <scope>NUCLEOTIDE SEQUENCE</scope>
    <source>
        <strain evidence="1">JC740</strain>
    </source>
</reference>
<accession>A0ABS8NLC6</accession>
<comment type="caution">
    <text evidence="1">The sequence shown here is derived from an EMBL/GenBank/DDBJ whole genome shotgun (WGS) entry which is preliminary data.</text>
</comment>
<dbReference type="EMBL" id="JAJKFW010000049">
    <property type="protein sequence ID" value="MCC9644374.1"/>
    <property type="molecule type" value="Genomic_DNA"/>
</dbReference>
<keyword evidence="2" id="KW-1185">Reference proteome</keyword>
<dbReference type="Proteomes" id="UP001430306">
    <property type="component" value="Unassembled WGS sequence"/>
</dbReference>
<protein>
    <recommendedName>
        <fullName evidence="3">Transposase</fullName>
    </recommendedName>
</protein>
<evidence type="ECO:0000313" key="1">
    <source>
        <dbReference type="EMBL" id="MCC9644374.1"/>
    </source>
</evidence>
<proteinExistence type="predicted"/>
<evidence type="ECO:0000313" key="2">
    <source>
        <dbReference type="Proteomes" id="UP001430306"/>
    </source>
</evidence>
<name>A0ABS8NLC6_9BACT</name>
<sequence length="133" mass="15473">MGVTPPDQLPSRVIEFGQTMLQRREHWPLKSITVVQSIFEQFEDGIIPNRSRPALTSMLANEIRGNTQQPRPERFVEIDLSPFPPQQHEHFLSQIVSLERVIDPYSHERPHRRFMSGDDVFEVLQIGVGLWCQ</sequence>